<evidence type="ECO:0000313" key="2">
    <source>
        <dbReference type="EMBL" id="MDC7676433.1"/>
    </source>
</evidence>
<keyword evidence="3" id="KW-1185">Reference proteome</keyword>
<evidence type="ECO:0000313" key="3">
    <source>
        <dbReference type="Proteomes" id="UP001218579"/>
    </source>
</evidence>
<dbReference type="Proteomes" id="UP001218579">
    <property type="component" value="Unassembled WGS sequence"/>
</dbReference>
<dbReference type="RefSeq" id="WP_272744771.1">
    <property type="nucleotide sequence ID" value="NZ_JAQQKV010000002.1"/>
</dbReference>
<dbReference type="InterPro" id="IPR001173">
    <property type="entry name" value="Glyco_trans_2-like"/>
</dbReference>
<dbReference type="Pfam" id="PF00535">
    <property type="entry name" value="Glycos_transf_2"/>
    <property type="match status" value="1"/>
</dbReference>
<feature type="domain" description="Glycosyltransferase 2-like" evidence="1">
    <location>
        <begin position="15"/>
        <end position="125"/>
    </location>
</feature>
<gene>
    <name evidence="2" type="ORF">PQU98_09850</name>
</gene>
<dbReference type="SUPFAM" id="SSF53448">
    <property type="entry name" value="Nucleotide-diphospho-sugar transferases"/>
    <property type="match status" value="1"/>
</dbReference>
<dbReference type="InterPro" id="IPR029044">
    <property type="entry name" value="Nucleotide-diphossugar_trans"/>
</dbReference>
<proteinExistence type="predicted"/>
<name>A0ABT5HKA0_9CAUL</name>
<dbReference type="EMBL" id="JAQQKV010000002">
    <property type="protein sequence ID" value="MDC7676433.1"/>
    <property type="molecule type" value="Genomic_DNA"/>
</dbReference>
<accession>A0ABT5HKA0</accession>
<comment type="caution">
    <text evidence="2">The sequence shown here is derived from an EMBL/GenBank/DDBJ whole genome shotgun (WGS) entry which is preliminary data.</text>
</comment>
<sequence>MSPIPAQNGLVHVRVPTYKRPDLLLRALKSLQSQTWTDWVCDIYDDDPDAAGGEVVQALNDPRIHYTQNKPQRYASGNINACFSLSNPRDADYFCVLEDDNYLLPEFMAENIAVAREHKVNLVLRNQITEFNSHVEVPTLSVEGVLDHLFKDGIYTPEMFRLSLIMGIGISNGGLFWTRHAQSPIEITCTCTAVLQEYIRTYILTEPIYVAMKPLAVWMENEAATTRNDGDKAAYMRRELNLKRAIQMLQRAAWQQTTPQVRRGFMTNPAFATPAEGRARGLIKAHLAGPNRHVPLKDALELALRGALIRFGGKTATDFDEMVKNSTI</sequence>
<protein>
    <submittedName>
        <fullName evidence="2">Glycosyltransferase family A protein</fullName>
    </submittedName>
</protein>
<dbReference type="Gene3D" id="3.90.550.10">
    <property type="entry name" value="Spore Coat Polysaccharide Biosynthesis Protein SpsA, Chain A"/>
    <property type="match status" value="1"/>
</dbReference>
<evidence type="ECO:0000259" key="1">
    <source>
        <dbReference type="Pfam" id="PF00535"/>
    </source>
</evidence>
<dbReference type="CDD" id="cd00761">
    <property type="entry name" value="Glyco_tranf_GTA_type"/>
    <property type="match status" value="1"/>
</dbReference>
<organism evidence="2 3">
    <name type="scientific">Asticcacaulis machinosus</name>
    <dbReference type="NCBI Taxonomy" id="2984211"/>
    <lineage>
        <taxon>Bacteria</taxon>
        <taxon>Pseudomonadati</taxon>
        <taxon>Pseudomonadota</taxon>
        <taxon>Alphaproteobacteria</taxon>
        <taxon>Caulobacterales</taxon>
        <taxon>Caulobacteraceae</taxon>
        <taxon>Asticcacaulis</taxon>
    </lineage>
</organism>
<reference evidence="2 3" key="1">
    <citation type="submission" date="2023-01" db="EMBL/GenBank/DDBJ databases">
        <title>Novel species of the genus Asticcacaulis isolated from rivers.</title>
        <authorList>
            <person name="Lu H."/>
        </authorList>
    </citation>
    <scope>NUCLEOTIDE SEQUENCE [LARGE SCALE GENOMIC DNA]</scope>
    <source>
        <strain evidence="2 3">LKC15W</strain>
    </source>
</reference>